<keyword evidence="17" id="KW-1185">Reference proteome</keyword>
<evidence type="ECO:0000256" key="11">
    <source>
        <dbReference type="PROSITE-ProRule" id="PRU01360"/>
    </source>
</evidence>
<keyword evidence="6" id="KW-0408">Iron</keyword>
<sequence length="761" mass="82662">MKRKFMMSAAILAVSVATLSPVYAQETRENAIDALNGEIVVTANKKANVENVQDVALSVTAFNADTLDTLQVRDLGSLSFSAPNVSLDQIGTNKGTANFAIRGLGINSSIPSIDPTVGVFVDGVYMGVNNGVSFDLFDLDSIELLRGPQGILFGRNTTGGAVLVNTGNPTDTFQGKAKISVDGPVDSGRGGGQIGIQGSISGPIIADKLNFKLGAYHNYDRGYFRNLYDGKDFGKTNTVILRGGLEFKPHERVTMLAKGEFFKSQGDGPAAQNHGIFDRNSFDFSVDNRGSYDSKSVFATLRTDIDVDFGDGKITNIFGYRDYKGTTNADIDSTPATIFNSPTEIHQKQYSNELRYAGTFGQLDLTFGGYIFTQDIGYDEIRFIGTNRFYGGGKQNHDVYGVFGNVDFRATDALTVTAGLRWSQEDKAVLISYVRPRIAACSVIDGTCPYTGVNPAIPSENNGFLNDRSWKNWTPKLGLQYVINDDAQTYASWTRAYRSGGYNFRITAPNAFEAIVAANGGEFAFDEERVDSYEAGFKYQTADRKGTFNTAFFLTDIKNMQREVNQSSLTAGVAQSIFNTADARIYGVEVEGRYSLTNNLLLSANIGVIDSDYKRILFDISGDGVINDADLSLALPRVPKLTWGLGLVHDLYLGKNGSLVTNVNFQHRDRSAYTDNNYGWLNASDQLSATLTWNTPAEWLSISIYGKNLLDEVGHGGDTQIPFGGALSDGTNVAFDARPAAGTFSPLNKGRVVGVEALINF</sequence>
<evidence type="ECO:0000313" key="16">
    <source>
        <dbReference type="EMBL" id="APG63474.1"/>
    </source>
</evidence>
<protein>
    <submittedName>
        <fullName evidence="16">TonB-dependent receptor</fullName>
    </submittedName>
</protein>
<proteinExistence type="inferred from homology"/>
<feature type="signal peptide" evidence="13">
    <location>
        <begin position="1"/>
        <end position="24"/>
    </location>
</feature>
<reference evidence="16 17" key="1">
    <citation type="submission" date="2016-11" db="EMBL/GenBank/DDBJ databases">
        <title>Sphingorhabdus sp. LPB0140, isolated from marine environment.</title>
        <authorList>
            <person name="Kim E."/>
            <person name="Yi H."/>
        </authorList>
    </citation>
    <scope>NUCLEOTIDE SEQUENCE [LARGE SCALE GENOMIC DNA]</scope>
    <source>
        <strain evidence="16 17">LPB0140</strain>
    </source>
</reference>
<dbReference type="RefSeq" id="WP_072560133.1">
    <property type="nucleotide sequence ID" value="NZ_CP018154.1"/>
</dbReference>
<keyword evidence="10 11" id="KW-0998">Cell outer membrane</keyword>
<evidence type="ECO:0000256" key="6">
    <source>
        <dbReference type="ARBA" id="ARBA00023004"/>
    </source>
</evidence>
<dbReference type="GO" id="GO:0006826">
    <property type="term" value="P:iron ion transport"/>
    <property type="evidence" value="ECO:0007669"/>
    <property type="project" value="UniProtKB-KW"/>
</dbReference>
<feature type="chain" id="PRO_5012746934" evidence="13">
    <location>
        <begin position="25"/>
        <end position="761"/>
    </location>
</feature>
<accession>A0A1L3JEC0</accession>
<dbReference type="AlphaFoldDB" id="A0A1L3JEC0"/>
<keyword evidence="16" id="KW-0675">Receptor</keyword>
<evidence type="ECO:0000256" key="9">
    <source>
        <dbReference type="ARBA" id="ARBA00023136"/>
    </source>
</evidence>
<evidence type="ECO:0000259" key="15">
    <source>
        <dbReference type="Pfam" id="PF07715"/>
    </source>
</evidence>
<dbReference type="GO" id="GO:0009279">
    <property type="term" value="C:cell outer membrane"/>
    <property type="evidence" value="ECO:0007669"/>
    <property type="project" value="UniProtKB-SubCell"/>
</dbReference>
<keyword evidence="4" id="KW-0410">Iron transport</keyword>
<evidence type="ECO:0000256" key="8">
    <source>
        <dbReference type="ARBA" id="ARBA00023077"/>
    </source>
</evidence>
<keyword evidence="3 11" id="KW-1134">Transmembrane beta strand</keyword>
<dbReference type="Pfam" id="PF00593">
    <property type="entry name" value="TonB_dep_Rec_b-barrel"/>
    <property type="match status" value="1"/>
</dbReference>
<comment type="subcellular location">
    <subcellularLocation>
        <location evidence="1 11">Cell outer membrane</location>
        <topology evidence="1 11">Multi-pass membrane protein</topology>
    </subcellularLocation>
</comment>
<dbReference type="Proteomes" id="UP000242561">
    <property type="component" value="Chromosome"/>
</dbReference>
<dbReference type="InterPro" id="IPR039426">
    <property type="entry name" value="TonB-dep_rcpt-like"/>
</dbReference>
<evidence type="ECO:0000256" key="5">
    <source>
        <dbReference type="ARBA" id="ARBA00022692"/>
    </source>
</evidence>
<evidence type="ECO:0000256" key="10">
    <source>
        <dbReference type="ARBA" id="ARBA00023237"/>
    </source>
</evidence>
<keyword evidence="2 11" id="KW-0813">Transport</keyword>
<gene>
    <name evidence="16" type="ORF">LPB140_02015</name>
</gene>
<dbReference type="InterPro" id="IPR018247">
    <property type="entry name" value="EF_Hand_1_Ca_BS"/>
</dbReference>
<keyword evidence="7" id="KW-0406">Ion transport</keyword>
<feature type="domain" description="TonB-dependent receptor plug" evidence="15">
    <location>
        <begin position="52"/>
        <end position="161"/>
    </location>
</feature>
<comment type="similarity">
    <text evidence="11 12">Belongs to the TonB-dependent receptor family.</text>
</comment>
<keyword evidence="13" id="KW-0732">Signal</keyword>
<dbReference type="InterPro" id="IPR012910">
    <property type="entry name" value="Plug_dom"/>
</dbReference>
<dbReference type="Gene3D" id="2.40.170.20">
    <property type="entry name" value="TonB-dependent receptor, beta-barrel domain"/>
    <property type="match status" value="1"/>
</dbReference>
<feature type="domain" description="TonB-dependent receptor-like beta-barrel" evidence="14">
    <location>
        <begin position="272"/>
        <end position="709"/>
    </location>
</feature>
<evidence type="ECO:0000256" key="7">
    <source>
        <dbReference type="ARBA" id="ARBA00023065"/>
    </source>
</evidence>
<evidence type="ECO:0000256" key="13">
    <source>
        <dbReference type="SAM" id="SignalP"/>
    </source>
</evidence>
<dbReference type="InterPro" id="IPR036942">
    <property type="entry name" value="Beta-barrel_TonB_sf"/>
</dbReference>
<dbReference type="PROSITE" id="PS52016">
    <property type="entry name" value="TONB_DEPENDENT_REC_3"/>
    <property type="match status" value="1"/>
</dbReference>
<dbReference type="PANTHER" id="PTHR32552:SF81">
    <property type="entry name" value="TONB-DEPENDENT OUTER MEMBRANE RECEPTOR"/>
    <property type="match status" value="1"/>
</dbReference>
<dbReference type="PANTHER" id="PTHR32552">
    <property type="entry name" value="FERRICHROME IRON RECEPTOR-RELATED"/>
    <property type="match status" value="1"/>
</dbReference>
<evidence type="ECO:0000313" key="17">
    <source>
        <dbReference type="Proteomes" id="UP000242561"/>
    </source>
</evidence>
<dbReference type="STRING" id="1913578.LPB140_02015"/>
<keyword evidence="9 11" id="KW-0472">Membrane</keyword>
<dbReference type="Pfam" id="PF07715">
    <property type="entry name" value="Plug"/>
    <property type="match status" value="1"/>
</dbReference>
<dbReference type="SUPFAM" id="SSF56935">
    <property type="entry name" value="Porins"/>
    <property type="match status" value="1"/>
</dbReference>
<keyword evidence="5 11" id="KW-0812">Transmembrane</keyword>
<dbReference type="InterPro" id="IPR000531">
    <property type="entry name" value="Beta-barrel_TonB"/>
</dbReference>
<evidence type="ECO:0000256" key="3">
    <source>
        <dbReference type="ARBA" id="ARBA00022452"/>
    </source>
</evidence>
<evidence type="ECO:0000256" key="1">
    <source>
        <dbReference type="ARBA" id="ARBA00004571"/>
    </source>
</evidence>
<dbReference type="PROSITE" id="PS00018">
    <property type="entry name" value="EF_HAND_1"/>
    <property type="match status" value="1"/>
</dbReference>
<dbReference type="KEGG" id="sphl:LPB140_02015"/>
<evidence type="ECO:0000256" key="12">
    <source>
        <dbReference type="RuleBase" id="RU003357"/>
    </source>
</evidence>
<evidence type="ECO:0000256" key="2">
    <source>
        <dbReference type="ARBA" id="ARBA00022448"/>
    </source>
</evidence>
<evidence type="ECO:0000256" key="4">
    <source>
        <dbReference type="ARBA" id="ARBA00022496"/>
    </source>
</evidence>
<evidence type="ECO:0000259" key="14">
    <source>
        <dbReference type="Pfam" id="PF00593"/>
    </source>
</evidence>
<name>A0A1L3JEC0_9SPHN</name>
<dbReference type="EMBL" id="CP018154">
    <property type="protein sequence ID" value="APG63474.1"/>
    <property type="molecule type" value="Genomic_DNA"/>
</dbReference>
<keyword evidence="8 12" id="KW-0798">TonB box</keyword>
<organism evidence="16 17">
    <name type="scientific">Sphingorhabdus lutea</name>
    <dbReference type="NCBI Taxonomy" id="1913578"/>
    <lineage>
        <taxon>Bacteria</taxon>
        <taxon>Pseudomonadati</taxon>
        <taxon>Pseudomonadota</taxon>
        <taxon>Alphaproteobacteria</taxon>
        <taxon>Sphingomonadales</taxon>
        <taxon>Sphingomonadaceae</taxon>
        <taxon>Sphingorhabdus</taxon>
    </lineage>
</organism>